<name>A0A919B7X3_9ACTN</name>
<dbReference type="GO" id="GO:0012506">
    <property type="term" value="C:vesicle membrane"/>
    <property type="evidence" value="ECO:0007669"/>
    <property type="project" value="InterPro"/>
</dbReference>
<gene>
    <name evidence="4" type="ORF">GCM10010218_46970</name>
</gene>
<dbReference type="GO" id="GO:0005198">
    <property type="term" value="F:structural molecule activity"/>
    <property type="evidence" value="ECO:0007669"/>
    <property type="project" value="InterPro"/>
</dbReference>
<dbReference type="RefSeq" id="WP_229891397.1">
    <property type="nucleotide sequence ID" value="NZ_BNBD01000010.1"/>
</dbReference>
<proteinExistence type="inferred from homology"/>
<dbReference type="AlphaFoldDB" id="A0A919B7X3"/>
<reference evidence="4" key="2">
    <citation type="submission" date="2020-09" db="EMBL/GenBank/DDBJ databases">
        <authorList>
            <person name="Sun Q."/>
            <person name="Ohkuma M."/>
        </authorList>
    </citation>
    <scope>NUCLEOTIDE SEQUENCE</scope>
    <source>
        <strain evidence="4">JCM 4059</strain>
    </source>
</reference>
<evidence type="ECO:0000256" key="2">
    <source>
        <dbReference type="ARBA" id="ARBA00035108"/>
    </source>
</evidence>
<comment type="similarity">
    <text evidence="3">Belongs to the gas vesicle GvpA family.</text>
</comment>
<keyword evidence="5" id="KW-1185">Reference proteome</keyword>
<evidence type="ECO:0000256" key="1">
    <source>
        <dbReference type="ARBA" id="ARBA00022987"/>
    </source>
</evidence>
<dbReference type="GO" id="GO:0031411">
    <property type="term" value="C:gas vesicle"/>
    <property type="evidence" value="ECO:0007669"/>
    <property type="project" value="UniProtKB-SubCell"/>
</dbReference>
<dbReference type="EMBL" id="BNBD01000010">
    <property type="protein sequence ID" value="GHF60006.1"/>
    <property type="molecule type" value="Genomic_DNA"/>
</dbReference>
<accession>A0A919B7X3</accession>
<comment type="caution">
    <text evidence="4">The sequence shown here is derived from an EMBL/GenBank/DDBJ whole genome shotgun (WGS) entry which is preliminary data.</text>
</comment>
<dbReference type="InterPro" id="IPR050530">
    <property type="entry name" value="GvpA"/>
</dbReference>
<reference evidence="4" key="1">
    <citation type="journal article" date="2014" name="Int. J. Syst. Evol. Microbiol.">
        <title>Complete genome sequence of Corynebacterium casei LMG S-19264T (=DSM 44701T), isolated from a smear-ripened cheese.</title>
        <authorList>
            <consortium name="US DOE Joint Genome Institute (JGI-PGF)"/>
            <person name="Walter F."/>
            <person name="Albersmeier A."/>
            <person name="Kalinowski J."/>
            <person name="Ruckert C."/>
        </authorList>
    </citation>
    <scope>NUCLEOTIDE SEQUENCE</scope>
    <source>
        <strain evidence="4">JCM 4059</strain>
    </source>
</reference>
<comment type="subcellular location">
    <subcellularLocation>
        <location evidence="2">Gas vesicle</location>
    </subcellularLocation>
</comment>
<dbReference type="Proteomes" id="UP000638313">
    <property type="component" value="Unassembled WGS sequence"/>
</dbReference>
<evidence type="ECO:0000313" key="4">
    <source>
        <dbReference type="EMBL" id="GHF60006.1"/>
    </source>
</evidence>
<organism evidence="4 5">
    <name type="scientific">Streptomyces mashuensis</name>
    <dbReference type="NCBI Taxonomy" id="33904"/>
    <lineage>
        <taxon>Bacteria</taxon>
        <taxon>Bacillati</taxon>
        <taxon>Actinomycetota</taxon>
        <taxon>Actinomycetes</taxon>
        <taxon>Kitasatosporales</taxon>
        <taxon>Streptomycetaceae</taxon>
        <taxon>Streptomyces</taxon>
    </lineage>
</organism>
<dbReference type="InterPro" id="IPR000638">
    <property type="entry name" value="Gas-vesicle_GvpA-like"/>
</dbReference>
<keyword evidence="1" id="KW-0304">Gas vesicle</keyword>
<evidence type="ECO:0000256" key="3">
    <source>
        <dbReference type="ARBA" id="ARBA00035646"/>
    </source>
</evidence>
<dbReference type="PANTHER" id="PTHR35344">
    <property type="entry name" value="GAS VESICLE STRUCTURAL PROTEIN 2-RELATED"/>
    <property type="match status" value="1"/>
</dbReference>
<sequence length="67" mass="6688">MTPDPVPPAGRIALVDLLDRLLAGGVVVAGDLTLSIAGVDLVRVDLRLLVGAVAATLPAAPGKELPP</sequence>
<dbReference type="PANTHER" id="PTHR35344:SF4">
    <property type="entry name" value="GAS VESICLE PROTEIN A1"/>
    <property type="match status" value="1"/>
</dbReference>
<dbReference type="Pfam" id="PF00741">
    <property type="entry name" value="Gas_vesicle"/>
    <property type="match status" value="1"/>
</dbReference>
<evidence type="ECO:0000313" key="5">
    <source>
        <dbReference type="Proteomes" id="UP000638313"/>
    </source>
</evidence>
<protein>
    <submittedName>
        <fullName evidence="4">Gas vesicle protein GvpA</fullName>
    </submittedName>
</protein>